<feature type="compositionally biased region" description="Polar residues" evidence="3">
    <location>
        <begin position="209"/>
        <end position="237"/>
    </location>
</feature>
<dbReference type="AlphaFoldDB" id="A0A2P5D5U6"/>
<dbReference type="PANTHER" id="PTHR46034:SF23">
    <property type="entry name" value="DCD (DEVELOPMENT AND CELL DEATH) DOMAIN PROTEIN"/>
    <property type="match status" value="1"/>
</dbReference>
<evidence type="ECO:0000259" key="4">
    <source>
        <dbReference type="PROSITE" id="PS51222"/>
    </source>
</evidence>
<evidence type="ECO:0000256" key="2">
    <source>
        <dbReference type="ARBA" id="ARBA00022737"/>
    </source>
</evidence>
<dbReference type="OrthoDB" id="45365at2759"/>
<gene>
    <name evidence="5" type="ORF">TorRG33x02_261600</name>
</gene>
<dbReference type="Gene3D" id="2.120.10.80">
    <property type="entry name" value="Kelch-type beta propeller"/>
    <property type="match status" value="2"/>
</dbReference>
<dbReference type="PROSITE" id="PS51222">
    <property type="entry name" value="DCD"/>
    <property type="match status" value="1"/>
</dbReference>
<dbReference type="SUPFAM" id="SSF117281">
    <property type="entry name" value="Kelch motif"/>
    <property type="match status" value="1"/>
</dbReference>
<dbReference type="SMART" id="SM00612">
    <property type="entry name" value="Kelch"/>
    <property type="match status" value="5"/>
</dbReference>
<dbReference type="EMBL" id="JXTC01000293">
    <property type="protein sequence ID" value="PON68680.1"/>
    <property type="molecule type" value="Genomic_DNA"/>
</dbReference>
<organism evidence="5 6">
    <name type="scientific">Trema orientale</name>
    <name type="common">Charcoal tree</name>
    <name type="synonym">Celtis orientalis</name>
    <dbReference type="NCBI Taxonomy" id="63057"/>
    <lineage>
        <taxon>Eukaryota</taxon>
        <taxon>Viridiplantae</taxon>
        <taxon>Streptophyta</taxon>
        <taxon>Embryophyta</taxon>
        <taxon>Tracheophyta</taxon>
        <taxon>Spermatophyta</taxon>
        <taxon>Magnoliopsida</taxon>
        <taxon>eudicotyledons</taxon>
        <taxon>Gunneridae</taxon>
        <taxon>Pentapetalae</taxon>
        <taxon>rosids</taxon>
        <taxon>fabids</taxon>
        <taxon>Rosales</taxon>
        <taxon>Cannabaceae</taxon>
        <taxon>Trema</taxon>
    </lineage>
</organism>
<protein>
    <submittedName>
        <fullName evidence="5">BTB-kelch protein</fullName>
    </submittedName>
</protein>
<dbReference type="PANTHER" id="PTHR46034">
    <property type="match status" value="1"/>
</dbReference>
<dbReference type="SMART" id="SM00767">
    <property type="entry name" value="DCD"/>
    <property type="match status" value="1"/>
</dbReference>
<dbReference type="InterPro" id="IPR006652">
    <property type="entry name" value="Kelch_1"/>
</dbReference>
<keyword evidence="2" id="KW-0677">Repeat</keyword>
<dbReference type="InterPro" id="IPR044832">
    <property type="entry name" value="NRP-like"/>
</dbReference>
<feature type="region of interest" description="Disordered" evidence="3">
    <location>
        <begin position="209"/>
        <end position="256"/>
    </location>
</feature>
<feature type="compositionally biased region" description="Basic and acidic residues" evidence="3">
    <location>
        <begin position="295"/>
        <end position="312"/>
    </location>
</feature>
<feature type="domain" description="DCD" evidence="4">
    <location>
        <begin position="36"/>
        <end position="171"/>
    </location>
</feature>
<dbReference type="Proteomes" id="UP000237000">
    <property type="component" value="Unassembled WGS sequence"/>
</dbReference>
<evidence type="ECO:0000256" key="3">
    <source>
        <dbReference type="SAM" id="MobiDB-lite"/>
    </source>
</evidence>
<reference evidence="6" key="1">
    <citation type="submission" date="2016-06" db="EMBL/GenBank/DDBJ databases">
        <title>Parallel loss of symbiosis genes in relatives of nitrogen-fixing non-legume Parasponia.</title>
        <authorList>
            <person name="Van Velzen R."/>
            <person name="Holmer R."/>
            <person name="Bu F."/>
            <person name="Rutten L."/>
            <person name="Van Zeijl A."/>
            <person name="Liu W."/>
            <person name="Santuari L."/>
            <person name="Cao Q."/>
            <person name="Sharma T."/>
            <person name="Shen D."/>
            <person name="Roswanjaya Y."/>
            <person name="Wardhani T."/>
            <person name="Kalhor M.S."/>
            <person name="Jansen J."/>
            <person name="Van den Hoogen J."/>
            <person name="Gungor B."/>
            <person name="Hartog M."/>
            <person name="Hontelez J."/>
            <person name="Verver J."/>
            <person name="Yang W.-C."/>
            <person name="Schijlen E."/>
            <person name="Repin R."/>
            <person name="Schilthuizen M."/>
            <person name="Schranz E."/>
            <person name="Heidstra R."/>
            <person name="Miyata K."/>
            <person name="Fedorova E."/>
            <person name="Kohlen W."/>
            <person name="Bisseling T."/>
            <person name="Smit S."/>
            <person name="Geurts R."/>
        </authorList>
    </citation>
    <scope>NUCLEOTIDE SEQUENCE [LARGE SCALE GENOMIC DNA]</scope>
    <source>
        <strain evidence="6">cv. RG33-2</strain>
    </source>
</reference>
<dbReference type="InterPro" id="IPR013989">
    <property type="entry name" value="Dev_and_cell_death_domain"/>
</dbReference>
<sequence length="870" mass="96040">MGAGRKTHTIWLTEKSVTQAQGTSNFGSTARNLRKNELGGVIFGCKHSTMKECFSKQLFGLPAPHFSYVRNINPGLPLFLFNYSDRKLHGIFEATSAGSMNINAFGWTQDESDDPYTPYPAQVKMKTRMQCQPLVEDQFGPIITENYYESKLFWFELDRSQTEKLISLFSSSRTTASNAISTNMEKRSSLFNASSSMSHTRQGGEVGIGSNSFNVANPDQANTESESSLVEENQMSETIPDDGEAENDGHEGGALKQNCGLSYSEVLRNVGASAANSSQSNMGLRRGTNLGGKKRSFEVRNKKESTDRRHETPNIGWAFPSVLRNTGAAVRSDNFVIESGSRVHQGSGGQRRSLEAIDHKKSAQTLKTDVGDPRLSGDYSYSSVARTVGTSHPQKNWNNFFKDSTAGDAGKEVKDIRLPVPRSTNLSSSDESNLELELPRFGTCLGNKGKCREAVSDDSENNQDHMDLRLINEVLNSPTDKEAPTSFSQFAPDETIPTCLSKNEGIECTTAASVVSFYLRILNTELSFSGFAPHLDYGSHPLEFYRNEDAQGMIDEAHIETANIREMKSSNMNSIMAMVKSRLEIQVLKDRLNALECQPIKRSGNIEQQDSESTNDTDPRLEESVLLVGGFDGSSWLSAIDFYHPSLDHMESCSSMRFVRSYASVANLNGEVYVFGGVYDNVWYDEVESYNPVSNQWTSCPSLNQKKGNLAGVSFDDKIYAIGGGNGAECFSAVEIFDVNNERWIPTRSMLHKRFAPAAAEINGTIYVVGGYDGKNYLKFAVGGYDGQKIVSTVEIFDPRCGSWMMEDSMNNCRGYSAAVVIGDTIYVIGGLNDNNEILDNVECYKEGLGWQLTNLKAIGKRCFFSAIVL</sequence>
<comment type="caution">
    <text evidence="5">The sequence shown here is derived from an EMBL/GenBank/DDBJ whole genome shotgun (WGS) entry which is preliminary data.</text>
</comment>
<name>A0A2P5D5U6_TREOI</name>
<dbReference type="Pfam" id="PF10539">
    <property type="entry name" value="Dev_Cell_Death"/>
    <property type="match status" value="1"/>
</dbReference>
<dbReference type="STRING" id="63057.A0A2P5D5U6"/>
<keyword evidence="6" id="KW-1185">Reference proteome</keyword>
<dbReference type="InParanoid" id="A0A2P5D5U6"/>
<dbReference type="InterPro" id="IPR015915">
    <property type="entry name" value="Kelch-typ_b-propeller"/>
</dbReference>
<feature type="region of interest" description="Disordered" evidence="3">
    <location>
        <begin position="274"/>
        <end position="313"/>
    </location>
</feature>
<evidence type="ECO:0000256" key="1">
    <source>
        <dbReference type="ARBA" id="ARBA00022441"/>
    </source>
</evidence>
<dbReference type="GO" id="GO:0034976">
    <property type="term" value="P:response to endoplasmic reticulum stress"/>
    <property type="evidence" value="ECO:0007669"/>
    <property type="project" value="InterPro"/>
</dbReference>
<evidence type="ECO:0000313" key="6">
    <source>
        <dbReference type="Proteomes" id="UP000237000"/>
    </source>
</evidence>
<dbReference type="Pfam" id="PF24981">
    <property type="entry name" value="Beta-prop_ATRN-LZTR1"/>
    <property type="match status" value="1"/>
</dbReference>
<keyword evidence="1" id="KW-0880">Kelch repeat</keyword>
<accession>A0A2P5D5U6</accession>
<evidence type="ECO:0000313" key="5">
    <source>
        <dbReference type="EMBL" id="PON68680.1"/>
    </source>
</evidence>
<proteinExistence type="predicted"/>
<dbReference type="InterPro" id="IPR056737">
    <property type="entry name" value="Beta-prop_ATRN-MKLN-like"/>
</dbReference>